<dbReference type="STRING" id="5353.A0A1Q3E1B6"/>
<feature type="domain" description="DUF6535" evidence="1">
    <location>
        <begin position="82"/>
        <end position="167"/>
    </location>
</feature>
<comment type="caution">
    <text evidence="2">The sequence shown here is derived from an EMBL/GenBank/DDBJ whole genome shotgun (WGS) entry which is preliminary data.</text>
</comment>
<organism evidence="2 3">
    <name type="scientific">Lentinula edodes</name>
    <name type="common">Shiitake mushroom</name>
    <name type="synonym">Lentinus edodes</name>
    <dbReference type="NCBI Taxonomy" id="5353"/>
    <lineage>
        <taxon>Eukaryota</taxon>
        <taxon>Fungi</taxon>
        <taxon>Dikarya</taxon>
        <taxon>Basidiomycota</taxon>
        <taxon>Agaricomycotina</taxon>
        <taxon>Agaricomycetes</taxon>
        <taxon>Agaricomycetidae</taxon>
        <taxon>Agaricales</taxon>
        <taxon>Marasmiineae</taxon>
        <taxon>Omphalotaceae</taxon>
        <taxon>Lentinula</taxon>
    </lineage>
</organism>
<dbReference type="InterPro" id="IPR045338">
    <property type="entry name" value="DUF6535"/>
</dbReference>
<evidence type="ECO:0000259" key="1">
    <source>
        <dbReference type="Pfam" id="PF20153"/>
    </source>
</evidence>
<reference evidence="2 3" key="2">
    <citation type="submission" date="2017-02" db="EMBL/GenBank/DDBJ databases">
        <title>A genome survey and senescence transcriptome analysis in Lentinula edodes.</title>
        <authorList>
            <person name="Sakamoto Y."/>
            <person name="Nakade K."/>
            <person name="Sato S."/>
            <person name="Yoshida Y."/>
            <person name="Miyazaki K."/>
            <person name="Natsume S."/>
            <person name="Konno N."/>
        </authorList>
    </citation>
    <scope>NUCLEOTIDE SEQUENCE [LARGE SCALE GENOMIC DNA]</scope>
    <source>
        <strain evidence="2 3">NBRC 111202</strain>
    </source>
</reference>
<evidence type="ECO:0000313" key="3">
    <source>
        <dbReference type="Proteomes" id="UP000188533"/>
    </source>
</evidence>
<sequence length="188" mass="21226">MMSLLDQTIRSFFHSPWTKFDILALFSTLVSSFNFIEVFWSSLAVFNLNVIRLSKPDFNNDYEQKYPEVPVFEEMGPNARVWRMYLAESSMFDDNMVGEARDGLDAMLVFAGLFSAVVTTFVVQTSQSLQPEVDYTQVSASLLSELVFLLRAAASGSPLNSILTSSLPLNAMTPTHNILDIWLLLQYL</sequence>
<keyword evidence="3" id="KW-1185">Reference proteome</keyword>
<name>A0A1Q3E1B6_LENED</name>
<gene>
    <name evidence="2" type="ORF">LENED_002557</name>
</gene>
<dbReference type="Proteomes" id="UP000188533">
    <property type="component" value="Unassembled WGS sequence"/>
</dbReference>
<dbReference type="EMBL" id="BDGU01000048">
    <property type="protein sequence ID" value="GAW00990.1"/>
    <property type="molecule type" value="Genomic_DNA"/>
</dbReference>
<dbReference type="Pfam" id="PF20153">
    <property type="entry name" value="DUF6535"/>
    <property type="match status" value="1"/>
</dbReference>
<reference evidence="2 3" key="1">
    <citation type="submission" date="2016-08" db="EMBL/GenBank/DDBJ databases">
        <authorList>
            <consortium name="Lentinula edodes genome sequencing consortium"/>
            <person name="Sakamoto Y."/>
            <person name="Nakade K."/>
            <person name="Sato S."/>
            <person name="Yoshida Y."/>
            <person name="Miyazaki K."/>
            <person name="Natsume S."/>
            <person name="Konno N."/>
        </authorList>
    </citation>
    <scope>NUCLEOTIDE SEQUENCE [LARGE SCALE GENOMIC DNA]</scope>
    <source>
        <strain evidence="2 3">NBRC 111202</strain>
    </source>
</reference>
<accession>A0A1Q3E1B6</accession>
<dbReference type="AlphaFoldDB" id="A0A1Q3E1B6"/>
<protein>
    <recommendedName>
        <fullName evidence="1">DUF6535 domain-containing protein</fullName>
    </recommendedName>
</protein>
<evidence type="ECO:0000313" key="2">
    <source>
        <dbReference type="EMBL" id="GAW00990.1"/>
    </source>
</evidence>
<proteinExistence type="predicted"/>